<dbReference type="InterPro" id="IPR037045">
    <property type="entry name" value="S8pro/Inhibitor_I9_sf"/>
</dbReference>
<dbReference type="AlphaFoldDB" id="A0A167QR96"/>
<dbReference type="GeneID" id="29001352"/>
<sequence>MHFARLFTTLIVILSLFAFVVSAEEGFTDYIVAITKPVTDEKIKKARADVKAAGGKIIYEIKTGSRGLIVSLPDEHVSALDNKDYVEYMERDQEDLLTFSSSCLLVYLLMGDKI</sequence>
<proteinExistence type="predicted"/>
<dbReference type="SUPFAM" id="SSF54897">
    <property type="entry name" value="Protease propeptides/inhibitors"/>
    <property type="match status" value="1"/>
</dbReference>
<evidence type="ECO:0008006" key="4">
    <source>
        <dbReference type="Google" id="ProtNLM"/>
    </source>
</evidence>
<keyword evidence="1" id="KW-0732">Signal</keyword>
<feature type="signal peptide" evidence="1">
    <location>
        <begin position="1"/>
        <end position="23"/>
    </location>
</feature>
<name>A0A167QR96_PHYB8</name>
<dbReference type="EMBL" id="KV440972">
    <property type="protein sequence ID" value="OAD80124.1"/>
    <property type="molecule type" value="Genomic_DNA"/>
</dbReference>
<evidence type="ECO:0000313" key="2">
    <source>
        <dbReference type="EMBL" id="OAD80124.1"/>
    </source>
</evidence>
<feature type="chain" id="PRO_5007891641" description="Inhibitor I9 domain-containing protein" evidence="1">
    <location>
        <begin position="24"/>
        <end position="114"/>
    </location>
</feature>
<dbReference type="Gene3D" id="3.30.70.80">
    <property type="entry name" value="Peptidase S8 propeptide/proteinase inhibitor I9"/>
    <property type="match status" value="1"/>
</dbReference>
<dbReference type="VEuPathDB" id="FungiDB:PHYBLDRAFT_59171"/>
<evidence type="ECO:0000313" key="3">
    <source>
        <dbReference type="Proteomes" id="UP000077315"/>
    </source>
</evidence>
<dbReference type="RefSeq" id="XP_018298164.1">
    <property type="nucleotide sequence ID" value="XM_018440446.1"/>
</dbReference>
<dbReference type="OrthoDB" id="5518345at2759"/>
<protein>
    <recommendedName>
        <fullName evidence="4">Inhibitor I9 domain-containing protein</fullName>
    </recommendedName>
</protein>
<reference evidence="3" key="1">
    <citation type="submission" date="2015-06" db="EMBL/GenBank/DDBJ databases">
        <title>Expansion of signal transduction pathways in fungi by whole-genome duplication.</title>
        <authorList>
            <consortium name="DOE Joint Genome Institute"/>
            <person name="Corrochano L.M."/>
            <person name="Kuo A."/>
            <person name="Marcet-Houben M."/>
            <person name="Polaino S."/>
            <person name="Salamov A."/>
            <person name="Villalobos J.M."/>
            <person name="Alvarez M.I."/>
            <person name="Avalos J."/>
            <person name="Benito E.P."/>
            <person name="Benoit I."/>
            <person name="Burger G."/>
            <person name="Camino L.P."/>
            <person name="Canovas D."/>
            <person name="Cerda-Olmedo E."/>
            <person name="Cheng J.-F."/>
            <person name="Dominguez A."/>
            <person name="Elias M."/>
            <person name="Eslava A.P."/>
            <person name="Glaser F."/>
            <person name="Grimwood J."/>
            <person name="Gutierrez G."/>
            <person name="Heitman J."/>
            <person name="Henrissat B."/>
            <person name="Iturriaga E.A."/>
            <person name="Lang B.F."/>
            <person name="Lavin J.L."/>
            <person name="Lee S."/>
            <person name="Li W."/>
            <person name="Lindquist E."/>
            <person name="Lopez-Garcia S."/>
            <person name="Luque E.M."/>
            <person name="Marcos A.T."/>
            <person name="Martin J."/>
            <person name="McCluskey K."/>
            <person name="Medina H.R."/>
            <person name="Miralles-Duran A."/>
            <person name="Miyazaki A."/>
            <person name="Munoz-Torres E."/>
            <person name="Oguiza J.A."/>
            <person name="Ohm R."/>
            <person name="Olmedo M."/>
            <person name="Orejas M."/>
            <person name="Ortiz-Castellanos L."/>
            <person name="Pisabarro A.G."/>
            <person name="Rodriguez-Romero J."/>
            <person name="Ruiz-Herrera J."/>
            <person name="Ruiz-Vazquez R."/>
            <person name="Sanz C."/>
            <person name="Schackwitz W."/>
            <person name="Schmutz J."/>
            <person name="Shahriari M."/>
            <person name="Shelest E."/>
            <person name="Silva-Franco F."/>
            <person name="Soanes D."/>
            <person name="Syed K."/>
            <person name="Tagua V.G."/>
            <person name="Talbot N.J."/>
            <person name="Thon M."/>
            <person name="De vries R.P."/>
            <person name="Wiebenga A."/>
            <person name="Yadav J.S."/>
            <person name="Braun E.L."/>
            <person name="Baker S."/>
            <person name="Garre V."/>
            <person name="Horwitz B."/>
            <person name="Torres-Martinez S."/>
            <person name="Idnurm A."/>
            <person name="Herrera-Estrella A."/>
            <person name="Gabaldon T."/>
            <person name="Grigoriev I.V."/>
        </authorList>
    </citation>
    <scope>NUCLEOTIDE SEQUENCE [LARGE SCALE GENOMIC DNA]</scope>
    <source>
        <strain evidence="3">NRRL 1555(-)</strain>
    </source>
</reference>
<accession>A0A167QR96</accession>
<dbReference type="Proteomes" id="UP000077315">
    <property type="component" value="Unassembled WGS sequence"/>
</dbReference>
<keyword evidence="3" id="KW-1185">Reference proteome</keyword>
<dbReference type="InParanoid" id="A0A167QR96"/>
<evidence type="ECO:0000256" key="1">
    <source>
        <dbReference type="SAM" id="SignalP"/>
    </source>
</evidence>
<gene>
    <name evidence="2" type="ORF">PHYBLDRAFT_59171</name>
</gene>
<organism evidence="2 3">
    <name type="scientific">Phycomyces blakesleeanus (strain ATCC 8743b / DSM 1359 / FGSC 10004 / NBRC 33097 / NRRL 1555)</name>
    <dbReference type="NCBI Taxonomy" id="763407"/>
    <lineage>
        <taxon>Eukaryota</taxon>
        <taxon>Fungi</taxon>
        <taxon>Fungi incertae sedis</taxon>
        <taxon>Mucoromycota</taxon>
        <taxon>Mucoromycotina</taxon>
        <taxon>Mucoromycetes</taxon>
        <taxon>Mucorales</taxon>
        <taxon>Phycomycetaceae</taxon>
        <taxon>Phycomyces</taxon>
    </lineage>
</organism>